<feature type="domain" description="Cadherin" evidence="5">
    <location>
        <begin position="1139"/>
        <end position="1233"/>
    </location>
</feature>
<feature type="domain" description="Cadherin" evidence="5">
    <location>
        <begin position="1744"/>
        <end position="1839"/>
    </location>
</feature>
<keyword evidence="4" id="KW-0472">Membrane</keyword>
<feature type="transmembrane region" description="Helical" evidence="4">
    <location>
        <begin position="26"/>
        <end position="44"/>
    </location>
</feature>
<dbReference type="GO" id="GO:0007156">
    <property type="term" value="P:homophilic cell adhesion via plasma membrane adhesion molecules"/>
    <property type="evidence" value="ECO:0007669"/>
    <property type="project" value="InterPro"/>
</dbReference>
<dbReference type="GO" id="GO:0005509">
    <property type="term" value="F:calcium ion binding"/>
    <property type="evidence" value="ECO:0007669"/>
    <property type="project" value="InterPro"/>
</dbReference>
<feature type="compositionally biased region" description="Basic and acidic residues" evidence="3">
    <location>
        <begin position="95"/>
        <end position="105"/>
    </location>
</feature>
<dbReference type="Gene3D" id="2.60.40.60">
    <property type="entry name" value="Cadherins"/>
    <property type="match status" value="7"/>
</dbReference>
<feature type="region of interest" description="Disordered" evidence="3">
    <location>
        <begin position="389"/>
        <end position="412"/>
    </location>
</feature>
<dbReference type="InterPro" id="IPR015919">
    <property type="entry name" value="Cadherin-like_sf"/>
</dbReference>
<evidence type="ECO:0000313" key="6">
    <source>
        <dbReference type="EMBL" id="CRH07115.1"/>
    </source>
</evidence>
<evidence type="ECO:0000256" key="3">
    <source>
        <dbReference type="SAM" id="MobiDB-lite"/>
    </source>
</evidence>
<feature type="domain" description="Cadherin" evidence="5">
    <location>
        <begin position="2045"/>
        <end position="2152"/>
    </location>
</feature>
<keyword evidence="2 4" id="KW-1133">Transmembrane helix</keyword>
<feature type="compositionally biased region" description="Low complexity" evidence="3">
    <location>
        <begin position="487"/>
        <end position="504"/>
    </location>
</feature>
<feature type="domain" description="Cadherin" evidence="5">
    <location>
        <begin position="2255"/>
        <end position="2354"/>
    </location>
</feature>
<feature type="domain" description="Cadherin" evidence="5">
    <location>
        <begin position="1431"/>
        <end position="1559"/>
    </location>
</feature>
<keyword evidence="1 4" id="KW-0812">Transmembrane</keyword>
<evidence type="ECO:0000256" key="4">
    <source>
        <dbReference type="SAM" id="Phobius"/>
    </source>
</evidence>
<dbReference type="GO" id="GO:0005886">
    <property type="term" value="C:plasma membrane"/>
    <property type="evidence" value="ECO:0007669"/>
    <property type="project" value="UniProtKB-SubCell"/>
</dbReference>
<feature type="domain" description="Cadherin" evidence="5">
    <location>
        <begin position="829"/>
        <end position="930"/>
    </location>
</feature>
<evidence type="ECO:0000256" key="1">
    <source>
        <dbReference type="ARBA" id="ARBA00022692"/>
    </source>
</evidence>
<name>A0A1S7LJN7_MAGMO</name>
<dbReference type="InterPro" id="IPR006860">
    <property type="entry name" value="FecR"/>
</dbReference>
<dbReference type="PANTHER" id="PTHR24026:SF126">
    <property type="entry name" value="PROTOCADHERIN FAT 4"/>
    <property type="match status" value="1"/>
</dbReference>
<dbReference type="PANTHER" id="PTHR24026">
    <property type="entry name" value="FAT ATYPICAL CADHERIN-RELATED"/>
    <property type="match status" value="1"/>
</dbReference>
<dbReference type="InterPro" id="IPR002126">
    <property type="entry name" value="Cadherin-like_dom"/>
</dbReference>
<feature type="domain" description="Cadherin" evidence="5">
    <location>
        <begin position="2158"/>
        <end position="2248"/>
    </location>
</feature>
<accession>A0A1S7LJN7</accession>
<dbReference type="PROSITE" id="PS50268">
    <property type="entry name" value="CADHERIN_2"/>
    <property type="match status" value="11"/>
</dbReference>
<feature type="domain" description="Cadherin" evidence="5">
    <location>
        <begin position="1549"/>
        <end position="1634"/>
    </location>
</feature>
<dbReference type="CDD" id="cd11304">
    <property type="entry name" value="Cadherin_repeat"/>
    <property type="match status" value="10"/>
</dbReference>
<dbReference type="Pfam" id="PF04773">
    <property type="entry name" value="FecR"/>
    <property type="match status" value="1"/>
</dbReference>
<feature type="region of interest" description="Disordered" evidence="3">
    <location>
        <begin position="486"/>
        <end position="520"/>
    </location>
</feature>
<dbReference type="SMART" id="SM00112">
    <property type="entry name" value="CA"/>
    <property type="match status" value="5"/>
</dbReference>
<dbReference type="SUPFAM" id="SSF49313">
    <property type="entry name" value="Cadherin-like"/>
    <property type="match status" value="8"/>
</dbReference>
<gene>
    <name evidence="6" type="ORF">MAGMO_2969</name>
</gene>
<reference evidence="6" key="1">
    <citation type="submission" date="2015-04" db="EMBL/GenBank/DDBJ databases">
        <authorList>
            <person name="Syromyatnikov M.Y."/>
            <person name="Popov V.N."/>
        </authorList>
    </citation>
    <scope>NUCLEOTIDE SEQUENCE</scope>
    <source>
        <strain evidence="6">MO-1</strain>
    </source>
</reference>
<feature type="region of interest" description="Disordered" evidence="3">
    <location>
        <begin position="72"/>
        <end position="109"/>
    </location>
</feature>
<proteinExistence type="predicted"/>
<sequence>MDLRTFASVFLDGHMTKHALLHRNKVAWLWVGLVTLVMLSGVLSPRSLQAQAAPERPIGDIIGADLPMQKPVAEAAAEAGDQTTPSEDGEEQDEKAEAGLERDRAGSVTKLKGQVEAEYEGEKRALKVGDLILSGDTLITGKQSRMVMTMLDDALISLGEETEFFVEKYEFSKDDMEGDALMLLTQGIFRASSGQLGLLEDKPFQIKTPVAVVKIYGTEFAASVVTGEDGQPRLQVVSIKPTTVVNNDAGTTTLDQPFTDSKVESAEASPSEQTKVSSETVATAQIATVLPRPMSDEAKTALQESTAQSLLDSGIAANEAEAAALAESSVAQLAEQAAWNATAETLLDAAKTQDEIYVLEDKIESLEKLAAEDPTAAAELEAAKAELATKEAPEDFDALSEKPVTAEEQSESPAVQAALTKFVDTVQAKVDSGLSPTEAINATIEEAQEAGTVELLSDNLEMDSLNTEEGTKKSEDEGLEAAPVIQETAPTPAPATETTKTTDPVPGPTPTPESDTGTGSAGTTVYISLDENTVSQYAPAGTLVGEFSLPNREAAADGSLYDYTLSYDTLDASTRSALEISGKELLVTNTTALASMLSHRITVTATPPVATAQSFTKVFIISVDADGNAPPSSITLSEASVSLGGVNGDVIGTLTAVDNIDSDDTETFTYSFDDPYNAANDMFTIDESGQLILADATQIQTAGRYLISIKATDQGGTGFSYTQNFALTSPGMEIALPNNSIPFGAQNGLTIGSLEHHYPTTEPYSYEFVDPHNDGGGLFALDGNTISLVNSDGITAGETYTISVRLTVEDGFTYDEDITIQAVNNAPSDLELSNTTIPYQADANTDVASISPTDADIPAGDVVTLSLVSDDYDGLFSIENNRLKINQSLASAEAGTSYTVTIRATDSVGASYDESFTLTISASPNQAPTGIELSNTTLPPDVASGAAVADITTIDPDEGDTHTYSFAEPYNDAGGRFSLVGSQLMVGDSALLLTGGEYQITLQSTDQDGLSITQEFTIQVESAANQAPTDIGLSGTTVNVGSADGTIIGAVTATDPDGEDSELLFTFSDPNNNANGLFALNQGNLVLADSNALTAGDHLITLKVTDQNGTGLSYSKDFTITAIQTNEAPTDIQLSSQIIPLGAATGTTIAGITATDPDGDDDFIYSFTDPNNDASGLFEISGSSLILKDGDAVVTGNSYDITIMVQDKNGAGASFSKGFTLTASDDPNLAPTDITLSNNSVDTGSPAGTLVGNLSASDPDNENDLLFSFSAPNSDAGGMFQISGSALEVKDAGLLVTGNHAITIQVTDKNGTGLSYSESFTIAVIQPNRAPTAIELSSTSVDIGSTNGEIIGLLSTIDPDLADSHTYSFTTPHSDGGGLFSIVGDQLQVANAAGLTEGSVSITLQSVDSGGLSLTKDFILTVTQPNRAPTDISLSSSTIPYQAPANTIVGTLSTTDPDSGDTASYSFIDPEGDTNGAFSLDGNKLQAVDPSALTAGNSYSVRIRVTDSGGLIFDKAFTLFASSDPNQAPTGISLDNLTVDPTSANDAVVANISATDPDGDTDLLFSFADPDQNAGGRFAINGTTLTVADSTLIQPEPGLFSTYTITLRVTDKDGAGLSFDQSFALTLDNRPPTALAIDNTEVPAGSAVNDLIATLSATDADGEDGFIYRFIAPYEDAGGRFALQNNKIIVADPSLLDPGPGESTDFNITVEVVDKSGAGASFSQDFLLTLGNRAPTDISLSNDTVPLNAPTDTVVAGLVTTDADGEDGFLYSLTTPNLGADGRFAISGSNLVVADGALLEAGESYQISIQVTDKDGAGFSYSEDFTLTMSTDPNLPPTDLELSGNSVEPESITGTVVGDITGTDPDNANDLVYSLVDPNGDADGRFGISGSQLVVADGTKLTPTAGEFTSYAITLRVTDKDGAGLSYDENFNISLNNRVPTALVLSNNEIPAGSPDGSVVGDLTTTDLDGEDGFVYAFADPNQDADGAFELLDGQLRVKDNTKLPYSGTGTNSFDVTIQVTDKNGLGSNLSQEFTITLTNEAPSAIALSNSTVASDAALSSVVGDLSTTDPDDTDGFVYSFTDPNNDAGGLFAISGHQITVLNPDGLVGDGVEPITHAITVQVTDKNGAGLSFTQDFTITVSLINQAPTDLFLSSTGLSADAENGHTVATITATDPDGDTDLTYTFTDPNNDAGGLFGISSNTLLVVDDTLLTAGTHDITLRVTDGGGLSYDESFSITVTVGNQPPTDLALSSDQVSYDATTNTVVATITATDPDGNDGFVYSFADPNQDADGRFTISGDQLLVGDTTSFNTFSGYDREHKISIQVADSGGLTYTEDFTIQIMRFTDASGASDVSGSNSEIATTAKSAHAGIEAQLEAGTEVTLDNADLTELMLGKFTQQMTDGGSFGSDLSDVVKKFSMTVTPSQVTATLQMGAIDAVYDRLPASVQSTFDTLFGSVLEYANDYTASVQFRIAPVISGSTMGYDSANSYVDVIQDSAFMPNLTFPLQDLVDQYNDARSNLSSGGLLFFTGDSDDNGSQAIGTTIPIDQFFPDLVESLTLNSGSVTITPPTPAQ</sequence>
<feature type="domain" description="Cadherin" evidence="5">
    <location>
        <begin position="1045"/>
        <end position="1131"/>
    </location>
</feature>
<protein>
    <recommendedName>
        <fullName evidence="5">Cadherin domain-containing protein</fullName>
    </recommendedName>
</protein>
<evidence type="ECO:0000256" key="2">
    <source>
        <dbReference type="ARBA" id="ARBA00022989"/>
    </source>
</evidence>
<dbReference type="EMBL" id="LO017727">
    <property type="protein sequence ID" value="CRH07115.1"/>
    <property type="molecule type" value="Genomic_DNA"/>
</dbReference>
<evidence type="ECO:0000259" key="5">
    <source>
        <dbReference type="PROSITE" id="PS50268"/>
    </source>
</evidence>
<feature type="domain" description="Cadherin" evidence="5">
    <location>
        <begin position="1240"/>
        <end position="1333"/>
    </location>
</feature>
<feature type="domain" description="Cadherin" evidence="5">
    <location>
        <begin position="1846"/>
        <end position="1953"/>
    </location>
</feature>
<organism evidence="6">
    <name type="scientific">Magnetococcus massalia (strain MO-1)</name>
    <dbReference type="NCBI Taxonomy" id="451514"/>
    <lineage>
        <taxon>Bacteria</taxon>
        <taxon>Pseudomonadati</taxon>
        <taxon>Pseudomonadota</taxon>
        <taxon>Magnetococcia</taxon>
        <taxon>Magnetococcales</taxon>
        <taxon>Magnetococcaceae</taxon>
        <taxon>Magnetococcus</taxon>
    </lineage>
</organism>